<keyword evidence="6" id="KW-1185">Reference proteome</keyword>
<dbReference type="SMART" id="SM00342">
    <property type="entry name" value="HTH_ARAC"/>
    <property type="match status" value="1"/>
</dbReference>
<dbReference type="RefSeq" id="WP_216033222.1">
    <property type="nucleotide sequence ID" value="NZ_JAHKNG010000015.1"/>
</dbReference>
<dbReference type="InterPro" id="IPR018062">
    <property type="entry name" value="HTH_AraC-typ_CS"/>
</dbReference>
<keyword evidence="1" id="KW-0805">Transcription regulation</keyword>
<dbReference type="Proteomes" id="UP001166191">
    <property type="component" value="Unassembled WGS sequence"/>
</dbReference>
<evidence type="ECO:0000256" key="3">
    <source>
        <dbReference type="ARBA" id="ARBA00023163"/>
    </source>
</evidence>
<dbReference type="PANTHER" id="PTHR47894">
    <property type="entry name" value="HTH-TYPE TRANSCRIPTIONAL REGULATOR GADX"/>
    <property type="match status" value="1"/>
</dbReference>
<dbReference type="PROSITE" id="PS01124">
    <property type="entry name" value="HTH_ARAC_FAMILY_2"/>
    <property type="match status" value="1"/>
</dbReference>
<evidence type="ECO:0000313" key="6">
    <source>
        <dbReference type="Proteomes" id="UP001166191"/>
    </source>
</evidence>
<dbReference type="PANTHER" id="PTHR47894:SF1">
    <property type="entry name" value="HTH-TYPE TRANSCRIPTIONAL REGULATOR VQSM"/>
    <property type="match status" value="1"/>
</dbReference>
<name>A0ABS6ALN6_9RHOB</name>
<reference evidence="5" key="1">
    <citation type="submission" date="2021-06" db="EMBL/GenBank/DDBJ databases">
        <title>Paracoccus bacterium XHP0099 sp. nov., isolated from the surface waters of the Yellow Sea.</title>
        <authorList>
            <person name="Xue H."/>
            <person name="Zhang D."/>
        </authorList>
    </citation>
    <scope>NUCLEOTIDE SEQUENCE</scope>
    <source>
        <strain evidence="5">XHP0099</strain>
    </source>
</reference>
<accession>A0ABS6ALN6</accession>
<dbReference type="PROSITE" id="PS00041">
    <property type="entry name" value="HTH_ARAC_FAMILY_1"/>
    <property type="match status" value="1"/>
</dbReference>
<comment type="caution">
    <text evidence="5">The sequence shown here is derived from an EMBL/GenBank/DDBJ whole genome shotgun (WGS) entry which is preliminary data.</text>
</comment>
<evidence type="ECO:0000256" key="1">
    <source>
        <dbReference type="ARBA" id="ARBA00023015"/>
    </source>
</evidence>
<keyword evidence="3" id="KW-0804">Transcription</keyword>
<evidence type="ECO:0000256" key="2">
    <source>
        <dbReference type="ARBA" id="ARBA00023125"/>
    </source>
</evidence>
<evidence type="ECO:0000259" key="4">
    <source>
        <dbReference type="PROSITE" id="PS01124"/>
    </source>
</evidence>
<evidence type="ECO:0000313" key="5">
    <source>
        <dbReference type="EMBL" id="MBU3030550.1"/>
    </source>
</evidence>
<feature type="domain" description="HTH araC/xylS-type" evidence="4">
    <location>
        <begin position="12"/>
        <end position="111"/>
    </location>
</feature>
<proteinExistence type="predicted"/>
<dbReference type="EMBL" id="JAHKNG010000015">
    <property type="protein sequence ID" value="MBU3030550.1"/>
    <property type="molecule type" value="Genomic_DNA"/>
</dbReference>
<gene>
    <name evidence="5" type="ORF">KNW02_10525</name>
</gene>
<organism evidence="5 6">
    <name type="scientific">Paracoccus marinaquae</name>
    <dbReference type="NCBI Taxonomy" id="2841926"/>
    <lineage>
        <taxon>Bacteria</taxon>
        <taxon>Pseudomonadati</taxon>
        <taxon>Pseudomonadota</taxon>
        <taxon>Alphaproteobacteria</taxon>
        <taxon>Rhodobacterales</taxon>
        <taxon>Paracoccaceae</taxon>
        <taxon>Paracoccus</taxon>
    </lineage>
</organism>
<dbReference type="Pfam" id="PF12833">
    <property type="entry name" value="HTH_18"/>
    <property type="match status" value="1"/>
</dbReference>
<dbReference type="InterPro" id="IPR018060">
    <property type="entry name" value="HTH_AraC"/>
</dbReference>
<keyword evidence="2" id="KW-0238">DNA-binding</keyword>
<protein>
    <submittedName>
        <fullName evidence="5">Helix-turn-helix transcriptional regulator</fullName>
    </submittedName>
</protein>
<sequence>MTSSGNDSRADPSEVRTLAAELALTGPLTIERIAGHLGLSSRTLQRHLADQGASLRAIVEESRLEVARVLLCKTDLTVQEIAARSGYRTPSGFARAFVRWAGLPPRAWRNANREPDRQ</sequence>